<dbReference type="EMBL" id="JBHLYQ010000222">
    <property type="protein sequence ID" value="MFC0083023.1"/>
    <property type="molecule type" value="Genomic_DNA"/>
</dbReference>
<proteinExistence type="predicted"/>
<feature type="non-terminal residue" evidence="1">
    <location>
        <position position="99"/>
    </location>
</feature>
<name>A0ABV6C6S1_9ACTN</name>
<accession>A0ABV6C6S1</accession>
<reference evidence="1 2" key="1">
    <citation type="submission" date="2024-09" db="EMBL/GenBank/DDBJ databases">
        <authorList>
            <person name="Sun Q."/>
            <person name="Mori K."/>
        </authorList>
    </citation>
    <scope>NUCLEOTIDE SEQUENCE [LARGE SCALE GENOMIC DNA]</scope>
    <source>
        <strain evidence="1 2">JCM 15389</strain>
    </source>
</reference>
<evidence type="ECO:0000313" key="2">
    <source>
        <dbReference type="Proteomes" id="UP001589788"/>
    </source>
</evidence>
<evidence type="ECO:0000313" key="1">
    <source>
        <dbReference type="EMBL" id="MFC0083023.1"/>
    </source>
</evidence>
<organism evidence="1 2">
    <name type="scientific">Aciditerrimonas ferrireducens</name>
    <dbReference type="NCBI Taxonomy" id="667306"/>
    <lineage>
        <taxon>Bacteria</taxon>
        <taxon>Bacillati</taxon>
        <taxon>Actinomycetota</taxon>
        <taxon>Acidimicrobiia</taxon>
        <taxon>Acidimicrobiales</taxon>
        <taxon>Acidimicrobiaceae</taxon>
        <taxon>Aciditerrimonas</taxon>
    </lineage>
</organism>
<sequence>MKGDGPGSRVAAEGFGSLSHLARRFLGSLWPGGSSAAGEAWVASLLRPGELALWRLLPGPDRRHGLAVARRTLEGLEALEAGQPGLVPDPETRRALLAG</sequence>
<comment type="caution">
    <text evidence="1">The sequence shown here is derived from an EMBL/GenBank/DDBJ whole genome shotgun (WGS) entry which is preliminary data.</text>
</comment>
<protein>
    <submittedName>
        <fullName evidence="1">Uncharacterized protein</fullName>
    </submittedName>
</protein>
<gene>
    <name evidence="1" type="ORF">ACFFRE_12885</name>
</gene>
<dbReference type="Proteomes" id="UP001589788">
    <property type="component" value="Unassembled WGS sequence"/>
</dbReference>
<keyword evidence="2" id="KW-1185">Reference proteome</keyword>
<dbReference type="RefSeq" id="WP_377790753.1">
    <property type="nucleotide sequence ID" value="NZ_JBHLYQ010000222.1"/>
</dbReference>